<evidence type="ECO:0000313" key="2">
    <source>
        <dbReference type="EMBL" id="OBI42463.1"/>
    </source>
</evidence>
<dbReference type="AlphaFoldDB" id="A0A1A2YYI0"/>
<dbReference type="EMBL" id="LZKI01000073">
    <property type="protein sequence ID" value="OBI42463.1"/>
    <property type="molecule type" value="Genomic_DNA"/>
</dbReference>
<dbReference type="SUPFAM" id="SSF50494">
    <property type="entry name" value="Trypsin-like serine proteases"/>
    <property type="match status" value="1"/>
</dbReference>
<dbReference type="Pfam" id="PF25819">
    <property type="entry name" value="Nal1_C"/>
    <property type="match status" value="1"/>
</dbReference>
<evidence type="ECO:0000313" key="3">
    <source>
        <dbReference type="Proteomes" id="UP000091846"/>
    </source>
</evidence>
<comment type="caution">
    <text evidence="2">The sequence shown here is derived from an EMBL/GenBank/DDBJ whole genome shotgun (WGS) entry which is preliminary data.</text>
</comment>
<evidence type="ECO:0000259" key="1">
    <source>
        <dbReference type="Pfam" id="PF25819"/>
    </source>
</evidence>
<name>A0A1A2YYI0_9MYCO</name>
<dbReference type="InterPro" id="IPR009003">
    <property type="entry name" value="Peptidase_S1_PA"/>
</dbReference>
<dbReference type="Proteomes" id="UP000091846">
    <property type="component" value="Unassembled WGS sequence"/>
</dbReference>
<proteinExistence type="predicted"/>
<dbReference type="InterPro" id="IPR057904">
    <property type="entry name" value="Nal1_C"/>
</dbReference>
<reference evidence="2 3" key="1">
    <citation type="submission" date="2016-06" db="EMBL/GenBank/DDBJ databases">
        <authorList>
            <person name="Kjaerup R.B."/>
            <person name="Dalgaard T.S."/>
            <person name="Juul-Madsen H.R."/>
        </authorList>
    </citation>
    <scope>NUCLEOTIDE SEQUENCE [LARGE SCALE GENOMIC DNA]</scope>
    <source>
        <strain evidence="2 3">E1334</strain>
    </source>
</reference>
<protein>
    <recommendedName>
        <fullName evidence="1">Nal1 C-terminal domain-containing protein</fullName>
    </recommendedName>
</protein>
<organism evidence="2 3">
    <name type="scientific">Mycobacterium colombiense</name>
    <dbReference type="NCBI Taxonomy" id="339268"/>
    <lineage>
        <taxon>Bacteria</taxon>
        <taxon>Bacillati</taxon>
        <taxon>Actinomycetota</taxon>
        <taxon>Actinomycetes</taxon>
        <taxon>Mycobacteriales</taxon>
        <taxon>Mycobacteriaceae</taxon>
        <taxon>Mycobacterium</taxon>
        <taxon>Mycobacterium avium complex (MAC)</taxon>
    </lineage>
</organism>
<dbReference type="InterPro" id="IPR043504">
    <property type="entry name" value="Peptidase_S1_PA_chymotrypsin"/>
</dbReference>
<sequence>MPAERISEIGSVQPGIALGVAPGQKADDYRLAVRIQHQDFLSGSRVPAIVDAAKGEADVQYVGLLFKQTSGAATGYRRRTRPIHPGISAGHYAITAGTLGAIVRMRADSRARILSNNHVLADENRGVKGDSILQPGSIDGGIASKHGVAALEDFVILHVDRTNVVDAAVALIDEDVSFDPTFPKLGTIRGLADVDKAKHVVKVGRTTGLTRGRVTAIEVDDVVVKFDAGLMRFDGQIEVSGADGRPFSLGGDSGSLVVDADSTSALGLLFAGSDTGGPDGVGVTYVNPLDFVFRELSIEELW</sequence>
<gene>
    <name evidence="2" type="ORF">A5708_21175</name>
</gene>
<dbReference type="Gene3D" id="2.40.10.10">
    <property type="entry name" value="Trypsin-like serine proteases"/>
    <property type="match status" value="1"/>
</dbReference>
<accession>A0A1A2YYI0</accession>
<feature type="domain" description="Nal1 C-terminal" evidence="1">
    <location>
        <begin position="197"/>
        <end position="273"/>
    </location>
</feature>